<dbReference type="AlphaFoldDB" id="A0A239PEV6"/>
<dbReference type="GO" id="GO:0008610">
    <property type="term" value="P:lipid biosynthetic process"/>
    <property type="evidence" value="ECO:0007669"/>
    <property type="project" value="UniProtKB-ARBA"/>
</dbReference>
<gene>
    <name evidence="2" type="ORF">SAMN05421812_123104</name>
</gene>
<dbReference type="Pfam" id="PF00668">
    <property type="entry name" value="Condensation"/>
    <property type="match status" value="1"/>
</dbReference>
<dbReference type="GO" id="GO:0005829">
    <property type="term" value="C:cytosol"/>
    <property type="evidence" value="ECO:0007669"/>
    <property type="project" value="TreeGrafter"/>
</dbReference>
<dbReference type="Gene3D" id="3.30.559.30">
    <property type="entry name" value="Nonribosomal peptide synthetase, condensation domain"/>
    <property type="match status" value="1"/>
</dbReference>
<organism evidence="2 3">
    <name type="scientific">Asanoa hainanensis</name>
    <dbReference type="NCBI Taxonomy" id="560556"/>
    <lineage>
        <taxon>Bacteria</taxon>
        <taxon>Bacillati</taxon>
        <taxon>Actinomycetota</taxon>
        <taxon>Actinomycetes</taxon>
        <taxon>Micromonosporales</taxon>
        <taxon>Micromonosporaceae</taxon>
        <taxon>Asanoa</taxon>
    </lineage>
</organism>
<dbReference type="SUPFAM" id="SSF52777">
    <property type="entry name" value="CoA-dependent acyltransferases"/>
    <property type="match status" value="2"/>
</dbReference>
<protein>
    <submittedName>
        <fullName evidence="2">HxxPF-repeated domain-containing protein</fullName>
    </submittedName>
</protein>
<dbReference type="InterPro" id="IPR023213">
    <property type="entry name" value="CAT-like_dom_sf"/>
</dbReference>
<keyword evidence="3" id="KW-1185">Reference proteome</keyword>
<dbReference type="Proteomes" id="UP000198362">
    <property type="component" value="Unassembled WGS sequence"/>
</dbReference>
<dbReference type="EMBL" id="FZPH01000023">
    <property type="protein sequence ID" value="SNT65551.1"/>
    <property type="molecule type" value="Genomic_DNA"/>
</dbReference>
<dbReference type="PANTHER" id="PTHR45527:SF1">
    <property type="entry name" value="FATTY ACID SYNTHASE"/>
    <property type="match status" value="1"/>
</dbReference>
<proteinExistence type="predicted"/>
<dbReference type="GO" id="GO:0043041">
    <property type="term" value="P:amino acid activation for nonribosomal peptide biosynthetic process"/>
    <property type="evidence" value="ECO:0007669"/>
    <property type="project" value="TreeGrafter"/>
</dbReference>
<sequence length="416" mass="46715">MSAAQRQIWFVDQLAPGLTAYNTARAFRLVGALDTKSLEAAVADVVERHEILRTVFREVGGEPVPLVLPPGGQRLTTCEVDTPSVVDREQHALNIVTDHVRQPFDLAAGPLIRFVLIRLDAETHILAFVVHHICTDGWSMRFIVKDLADRYNAHLNGHKSQIEPPEVQFADFADWQREKRGDNERDLEFWRDYLADLQTLELTTDRRRPSAPTYRSSLISGSLSPELTAALHLLAERSGASMLMILTTAFAAVLARHTRQSEIVLGTAAAGRPGPEFMDVIGPFINMLVLRNDVSGDPTFTELLDRTKALLLQVWRRRHVPFEMVVAATRTERDASRNPLFQVGIQLLERTPEPQFHGVETTWLGIDAGSHPLDLSISAYETADGLQFRVEFATDLFDRSRVHRLMSHLELVLRAA</sequence>
<dbReference type="InterPro" id="IPR001242">
    <property type="entry name" value="Condensation_dom"/>
</dbReference>
<evidence type="ECO:0000313" key="2">
    <source>
        <dbReference type="EMBL" id="SNT65551.1"/>
    </source>
</evidence>
<dbReference type="GO" id="GO:0009366">
    <property type="term" value="C:enterobactin synthetase complex"/>
    <property type="evidence" value="ECO:0007669"/>
    <property type="project" value="TreeGrafter"/>
</dbReference>
<reference evidence="2 3" key="1">
    <citation type="submission" date="2017-06" db="EMBL/GenBank/DDBJ databases">
        <authorList>
            <person name="Kim H.J."/>
            <person name="Triplett B.A."/>
        </authorList>
    </citation>
    <scope>NUCLEOTIDE SEQUENCE [LARGE SCALE GENOMIC DNA]</scope>
    <source>
        <strain evidence="2 3">CGMCC 4.5593</strain>
    </source>
</reference>
<dbReference type="PANTHER" id="PTHR45527">
    <property type="entry name" value="NONRIBOSOMAL PEPTIDE SYNTHETASE"/>
    <property type="match status" value="1"/>
</dbReference>
<feature type="domain" description="Condensation" evidence="1">
    <location>
        <begin position="2"/>
        <end position="415"/>
    </location>
</feature>
<dbReference type="GO" id="GO:0009239">
    <property type="term" value="P:enterobactin biosynthetic process"/>
    <property type="evidence" value="ECO:0007669"/>
    <property type="project" value="TreeGrafter"/>
</dbReference>
<dbReference type="Gene3D" id="3.30.559.10">
    <property type="entry name" value="Chloramphenicol acetyltransferase-like domain"/>
    <property type="match status" value="1"/>
</dbReference>
<dbReference type="GO" id="GO:0031177">
    <property type="term" value="F:phosphopantetheine binding"/>
    <property type="evidence" value="ECO:0007669"/>
    <property type="project" value="TreeGrafter"/>
</dbReference>
<name>A0A239PEV6_9ACTN</name>
<dbReference type="GO" id="GO:0047527">
    <property type="term" value="F:2,3-dihydroxybenzoate-serine ligase activity"/>
    <property type="evidence" value="ECO:0007669"/>
    <property type="project" value="TreeGrafter"/>
</dbReference>
<evidence type="ECO:0000259" key="1">
    <source>
        <dbReference type="Pfam" id="PF00668"/>
    </source>
</evidence>
<accession>A0A239PEV6</accession>
<dbReference type="CDD" id="cd19531">
    <property type="entry name" value="LCL_NRPS-like"/>
    <property type="match status" value="1"/>
</dbReference>
<feature type="non-terminal residue" evidence="2">
    <location>
        <position position="416"/>
    </location>
</feature>
<evidence type="ECO:0000313" key="3">
    <source>
        <dbReference type="Proteomes" id="UP000198362"/>
    </source>
</evidence>